<evidence type="ECO:0000313" key="1">
    <source>
        <dbReference type="EMBL" id="GBN83164.1"/>
    </source>
</evidence>
<accession>A0A4Y2S4N5</accession>
<name>A0A4Y2S4N5_ARAVE</name>
<protein>
    <submittedName>
        <fullName evidence="1">Uncharacterized protein</fullName>
    </submittedName>
</protein>
<dbReference type="Proteomes" id="UP000499080">
    <property type="component" value="Unassembled WGS sequence"/>
</dbReference>
<dbReference type="AlphaFoldDB" id="A0A4Y2S4N5"/>
<proteinExistence type="predicted"/>
<organism evidence="1 2">
    <name type="scientific">Araneus ventricosus</name>
    <name type="common">Orbweaver spider</name>
    <name type="synonym">Epeira ventricosa</name>
    <dbReference type="NCBI Taxonomy" id="182803"/>
    <lineage>
        <taxon>Eukaryota</taxon>
        <taxon>Metazoa</taxon>
        <taxon>Ecdysozoa</taxon>
        <taxon>Arthropoda</taxon>
        <taxon>Chelicerata</taxon>
        <taxon>Arachnida</taxon>
        <taxon>Araneae</taxon>
        <taxon>Araneomorphae</taxon>
        <taxon>Entelegynae</taxon>
        <taxon>Araneoidea</taxon>
        <taxon>Araneidae</taxon>
        <taxon>Araneus</taxon>
    </lineage>
</organism>
<sequence length="102" mass="12275">MKSECPFARNSHCWYTNRLKYSSLCERDQTANIEDSDWDERGVQHRQQIFRNPLRLSPDGVLKEEYTYIYEEECPFARTFHLLVHKHTGNIPSFCERDHSKH</sequence>
<keyword evidence="2" id="KW-1185">Reference proteome</keyword>
<reference evidence="1 2" key="1">
    <citation type="journal article" date="2019" name="Sci. Rep.">
        <title>Orb-weaving spider Araneus ventricosus genome elucidates the spidroin gene catalogue.</title>
        <authorList>
            <person name="Kono N."/>
            <person name="Nakamura H."/>
            <person name="Ohtoshi R."/>
            <person name="Moran D.A.P."/>
            <person name="Shinohara A."/>
            <person name="Yoshida Y."/>
            <person name="Fujiwara M."/>
            <person name="Mori M."/>
            <person name="Tomita M."/>
            <person name="Arakawa K."/>
        </authorList>
    </citation>
    <scope>NUCLEOTIDE SEQUENCE [LARGE SCALE GENOMIC DNA]</scope>
</reference>
<evidence type="ECO:0000313" key="2">
    <source>
        <dbReference type="Proteomes" id="UP000499080"/>
    </source>
</evidence>
<dbReference type="EMBL" id="BGPR01019862">
    <property type="protein sequence ID" value="GBN83164.1"/>
    <property type="molecule type" value="Genomic_DNA"/>
</dbReference>
<comment type="caution">
    <text evidence="1">The sequence shown here is derived from an EMBL/GenBank/DDBJ whole genome shotgun (WGS) entry which is preliminary data.</text>
</comment>
<gene>
    <name evidence="1" type="ORF">AVEN_5849_1</name>
</gene>